<dbReference type="PANTHER" id="PTHR42760">
    <property type="entry name" value="SHORT-CHAIN DEHYDROGENASES/REDUCTASES FAMILY MEMBER"/>
    <property type="match status" value="1"/>
</dbReference>
<evidence type="ECO:0000313" key="3">
    <source>
        <dbReference type="EMBL" id="MFC4024011.1"/>
    </source>
</evidence>
<dbReference type="Proteomes" id="UP001595772">
    <property type="component" value="Unassembled WGS sequence"/>
</dbReference>
<comment type="caution">
    <text evidence="3">The sequence shown here is derived from an EMBL/GenBank/DDBJ whole genome shotgun (WGS) entry which is preliminary data.</text>
</comment>
<dbReference type="PROSITE" id="PS00061">
    <property type="entry name" value="ADH_SHORT"/>
    <property type="match status" value="1"/>
</dbReference>
<dbReference type="NCBIfam" id="NF005559">
    <property type="entry name" value="PRK07231.1"/>
    <property type="match status" value="1"/>
</dbReference>
<dbReference type="Gene3D" id="3.40.50.720">
    <property type="entry name" value="NAD(P)-binding Rossmann-like Domain"/>
    <property type="match status" value="1"/>
</dbReference>
<dbReference type="SUPFAM" id="SSF51735">
    <property type="entry name" value="NAD(P)-binding Rossmann-fold domains"/>
    <property type="match status" value="1"/>
</dbReference>
<evidence type="ECO:0000256" key="1">
    <source>
        <dbReference type="ARBA" id="ARBA00006484"/>
    </source>
</evidence>
<organism evidence="3 4">
    <name type="scientific">Oceanobacillus longus</name>
    <dbReference type="NCBI Taxonomy" id="930120"/>
    <lineage>
        <taxon>Bacteria</taxon>
        <taxon>Bacillati</taxon>
        <taxon>Bacillota</taxon>
        <taxon>Bacilli</taxon>
        <taxon>Bacillales</taxon>
        <taxon>Bacillaceae</taxon>
        <taxon>Oceanobacillus</taxon>
    </lineage>
</organism>
<feature type="domain" description="Ketoreductase" evidence="2">
    <location>
        <begin position="12"/>
        <end position="185"/>
    </location>
</feature>
<reference evidence="4" key="1">
    <citation type="journal article" date="2019" name="Int. J. Syst. Evol. Microbiol.">
        <title>The Global Catalogue of Microorganisms (GCM) 10K type strain sequencing project: providing services to taxonomists for standard genome sequencing and annotation.</title>
        <authorList>
            <consortium name="The Broad Institute Genomics Platform"/>
            <consortium name="The Broad Institute Genome Sequencing Center for Infectious Disease"/>
            <person name="Wu L."/>
            <person name="Ma J."/>
        </authorList>
    </citation>
    <scope>NUCLEOTIDE SEQUENCE [LARGE SCALE GENOMIC DNA]</scope>
    <source>
        <strain evidence="4">IBRC-M 10703</strain>
    </source>
</reference>
<dbReference type="RefSeq" id="WP_379496505.1">
    <property type="nucleotide sequence ID" value="NZ_JBHSAO010000006.1"/>
</dbReference>
<accession>A0ABV8GYK0</accession>
<evidence type="ECO:0000259" key="2">
    <source>
        <dbReference type="SMART" id="SM00822"/>
    </source>
</evidence>
<dbReference type="SMART" id="SM00822">
    <property type="entry name" value="PKS_KR"/>
    <property type="match status" value="1"/>
</dbReference>
<comment type="similarity">
    <text evidence="1">Belongs to the short-chain dehydrogenases/reductases (SDR) family.</text>
</comment>
<sequence length="257" mass="27447">MHVYDLFKLDGKTAIVTGGGRGLGAQIAESFAEAGANVVVCSRKLDTCQEMSEKLKQIGVDSLAFACDVTKQEDVQRVVKETYNHFGRIDILVNNSGASWGAPVLEMPLEAWKKVMDVNVTGVFLMSQEVGKIMLNQKQGKIINIASIAGLKGADPSYLNAIGYNASKGAVVNFTRDLAAKWGQYNINVNSIAPGFFPTKMSKSVLDQAEGKILELTPLNRLGNDADLKGSALFLASDASNYVTGTILAVDGGMHAV</sequence>
<dbReference type="NCBIfam" id="NF006070">
    <property type="entry name" value="PRK08213.1"/>
    <property type="match status" value="1"/>
</dbReference>
<dbReference type="PANTHER" id="PTHR42760:SF40">
    <property type="entry name" value="3-OXOACYL-[ACYL-CARRIER-PROTEIN] REDUCTASE, CHLOROPLASTIC"/>
    <property type="match status" value="1"/>
</dbReference>
<dbReference type="InterPro" id="IPR020904">
    <property type="entry name" value="Sc_DH/Rdtase_CS"/>
</dbReference>
<dbReference type="Pfam" id="PF13561">
    <property type="entry name" value="adh_short_C2"/>
    <property type="match status" value="1"/>
</dbReference>
<dbReference type="PRINTS" id="PR00080">
    <property type="entry name" value="SDRFAMILY"/>
</dbReference>
<dbReference type="InterPro" id="IPR002347">
    <property type="entry name" value="SDR_fam"/>
</dbReference>
<dbReference type="EMBL" id="JBHSAO010000006">
    <property type="protein sequence ID" value="MFC4024011.1"/>
    <property type="molecule type" value="Genomic_DNA"/>
</dbReference>
<gene>
    <name evidence="3" type="ORF">ACFOUV_09405</name>
</gene>
<proteinExistence type="inferred from homology"/>
<evidence type="ECO:0000313" key="4">
    <source>
        <dbReference type="Proteomes" id="UP001595772"/>
    </source>
</evidence>
<dbReference type="InterPro" id="IPR057326">
    <property type="entry name" value="KR_dom"/>
</dbReference>
<protein>
    <submittedName>
        <fullName evidence="3">SDR family oxidoreductase</fullName>
    </submittedName>
</protein>
<keyword evidence="4" id="KW-1185">Reference proteome</keyword>
<dbReference type="PRINTS" id="PR00081">
    <property type="entry name" value="GDHRDH"/>
</dbReference>
<name>A0ABV8GYK0_9BACI</name>
<dbReference type="InterPro" id="IPR036291">
    <property type="entry name" value="NAD(P)-bd_dom_sf"/>
</dbReference>